<protein>
    <submittedName>
        <fullName evidence="1">Uncharacterized protein</fullName>
    </submittedName>
</protein>
<keyword evidence="2" id="KW-1185">Reference proteome</keyword>
<organism evidence="1 2">
    <name type="scientific">Brachionus plicatilis</name>
    <name type="common">Marine rotifer</name>
    <name type="synonym">Brachionus muelleri</name>
    <dbReference type="NCBI Taxonomy" id="10195"/>
    <lineage>
        <taxon>Eukaryota</taxon>
        <taxon>Metazoa</taxon>
        <taxon>Spiralia</taxon>
        <taxon>Gnathifera</taxon>
        <taxon>Rotifera</taxon>
        <taxon>Eurotatoria</taxon>
        <taxon>Monogononta</taxon>
        <taxon>Pseudotrocha</taxon>
        <taxon>Ploima</taxon>
        <taxon>Brachionidae</taxon>
        <taxon>Brachionus</taxon>
    </lineage>
</organism>
<dbReference type="AlphaFoldDB" id="A0A3M7QG53"/>
<proteinExistence type="predicted"/>
<reference evidence="1 2" key="1">
    <citation type="journal article" date="2018" name="Sci. Rep.">
        <title>Genomic signatures of local adaptation to the degree of environmental predictability in rotifers.</title>
        <authorList>
            <person name="Franch-Gras L."/>
            <person name="Hahn C."/>
            <person name="Garcia-Roger E.M."/>
            <person name="Carmona M.J."/>
            <person name="Serra M."/>
            <person name="Gomez A."/>
        </authorList>
    </citation>
    <scope>NUCLEOTIDE SEQUENCE [LARGE SCALE GENOMIC DNA]</scope>
    <source>
        <strain evidence="1">HYR1</strain>
    </source>
</reference>
<dbReference type="Proteomes" id="UP000276133">
    <property type="component" value="Unassembled WGS sequence"/>
</dbReference>
<evidence type="ECO:0000313" key="2">
    <source>
        <dbReference type="Proteomes" id="UP000276133"/>
    </source>
</evidence>
<sequence>MIQRPPLLNNVRQQVQMSPGQVVKGAIQQEHLDRMGLRRVRVHFFCLDCSNLNQRVAQVLHQLALIFVISDYFSDQLPAKSSDLSELDAVVSVHCISVQVSHLQISQFNARTIAHIHSGP</sequence>
<name>A0A3M7QG53_BRAPC</name>
<accession>A0A3M7QG53</accession>
<evidence type="ECO:0000313" key="1">
    <source>
        <dbReference type="EMBL" id="RNA10202.1"/>
    </source>
</evidence>
<dbReference type="EMBL" id="REGN01006265">
    <property type="protein sequence ID" value="RNA10202.1"/>
    <property type="molecule type" value="Genomic_DNA"/>
</dbReference>
<comment type="caution">
    <text evidence="1">The sequence shown here is derived from an EMBL/GenBank/DDBJ whole genome shotgun (WGS) entry which is preliminary data.</text>
</comment>
<gene>
    <name evidence="1" type="ORF">BpHYR1_012880</name>
</gene>